<accession>A0A1H2SBM8</accession>
<evidence type="ECO:0000259" key="2">
    <source>
        <dbReference type="PROSITE" id="PS51903"/>
    </source>
</evidence>
<proteinExistence type="predicted"/>
<dbReference type="STRING" id="418495.SAMN05216215_1002170"/>
<dbReference type="Pfam" id="PF02861">
    <property type="entry name" value="Clp_N"/>
    <property type="match status" value="2"/>
</dbReference>
<keyword evidence="1" id="KW-0677">Repeat</keyword>
<name>A0A1H2SBM8_9PSEU</name>
<dbReference type="RefSeq" id="WP_143060843.1">
    <property type="nucleotide sequence ID" value="NZ_FNOK01000002.1"/>
</dbReference>
<reference evidence="4" key="1">
    <citation type="submission" date="2016-10" db="EMBL/GenBank/DDBJ databases">
        <authorList>
            <person name="Varghese N."/>
            <person name="Submissions S."/>
        </authorList>
    </citation>
    <scope>NUCLEOTIDE SEQUENCE [LARGE SCALE GENOMIC DNA]</scope>
    <source>
        <strain evidence="4">CGMCC 4.3530</strain>
    </source>
</reference>
<dbReference type="PROSITE" id="PS51903">
    <property type="entry name" value="CLP_R"/>
    <property type="match status" value="1"/>
</dbReference>
<dbReference type="OrthoDB" id="3628183at2"/>
<evidence type="ECO:0000256" key="1">
    <source>
        <dbReference type="PROSITE-ProRule" id="PRU01251"/>
    </source>
</evidence>
<organism evidence="3 4">
    <name type="scientific">Saccharopolyspora shandongensis</name>
    <dbReference type="NCBI Taxonomy" id="418495"/>
    <lineage>
        <taxon>Bacteria</taxon>
        <taxon>Bacillati</taxon>
        <taxon>Actinomycetota</taxon>
        <taxon>Actinomycetes</taxon>
        <taxon>Pseudonocardiales</taxon>
        <taxon>Pseudonocardiaceae</taxon>
        <taxon>Saccharopolyspora</taxon>
    </lineage>
</organism>
<evidence type="ECO:0000313" key="4">
    <source>
        <dbReference type="Proteomes" id="UP000199529"/>
    </source>
</evidence>
<dbReference type="AlphaFoldDB" id="A0A1H2SBM8"/>
<evidence type="ECO:0000313" key="3">
    <source>
        <dbReference type="EMBL" id="SDW29073.1"/>
    </source>
</evidence>
<dbReference type="SUPFAM" id="SSF81923">
    <property type="entry name" value="Double Clp-N motif"/>
    <property type="match status" value="2"/>
</dbReference>
<feature type="domain" description="Clp R" evidence="2">
    <location>
        <begin position="2"/>
        <end position="181"/>
    </location>
</feature>
<dbReference type="EMBL" id="FNOK01000002">
    <property type="protein sequence ID" value="SDW29073.1"/>
    <property type="molecule type" value="Genomic_DNA"/>
</dbReference>
<dbReference type="InterPro" id="IPR004176">
    <property type="entry name" value="Clp_R_N"/>
</dbReference>
<dbReference type="Gene3D" id="1.10.1780.10">
    <property type="entry name" value="Clp, N-terminal domain"/>
    <property type="match status" value="2"/>
</dbReference>
<sequence>MFEKFAPPTRQAVVRAVHEAEQHSAPEITDEHLLLALVDDPTTAAGRLLAAHEVQRDAVTTAYQQARRLGGLSTSDAEALRELGIDVHDVVASIERSLGADALSRRPRRRRRFFKSHIRFSTAGKRLLEATLREATELGDRRIGDEHLLLALLLGKGVAAELLEIHGMSYRSVRASLRSAA</sequence>
<gene>
    <name evidence="3" type="ORF">SAMN05216215_1002170</name>
</gene>
<keyword evidence="4" id="KW-1185">Reference proteome</keyword>
<dbReference type="Proteomes" id="UP000199529">
    <property type="component" value="Unassembled WGS sequence"/>
</dbReference>
<dbReference type="InterPro" id="IPR036628">
    <property type="entry name" value="Clp_N_dom_sf"/>
</dbReference>
<protein>
    <submittedName>
        <fullName evidence="3">Clp amino terminal domain-containing protein, pathogenicity island component</fullName>
    </submittedName>
</protein>